<name>A0A507BZV9_9FUNG</name>
<evidence type="ECO:0000259" key="1">
    <source>
        <dbReference type="Pfam" id="PF15787"/>
    </source>
</evidence>
<organism evidence="2 3">
    <name type="scientific">Synchytrium endobioticum</name>
    <dbReference type="NCBI Taxonomy" id="286115"/>
    <lineage>
        <taxon>Eukaryota</taxon>
        <taxon>Fungi</taxon>
        <taxon>Fungi incertae sedis</taxon>
        <taxon>Chytridiomycota</taxon>
        <taxon>Chytridiomycota incertae sedis</taxon>
        <taxon>Chytridiomycetes</taxon>
        <taxon>Synchytriales</taxon>
        <taxon>Synchytriaceae</taxon>
        <taxon>Synchytrium</taxon>
    </lineage>
</organism>
<protein>
    <recommendedName>
        <fullName evidence="1">DUF4704 domain-containing protein</fullName>
    </recommendedName>
</protein>
<evidence type="ECO:0000313" key="3">
    <source>
        <dbReference type="Proteomes" id="UP000320475"/>
    </source>
</evidence>
<feature type="domain" description="DUF4704" evidence="1">
    <location>
        <begin position="64"/>
        <end position="177"/>
    </location>
</feature>
<dbReference type="Pfam" id="PF15787">
    <property type="entry name" value="DUF4704"/>
    <property type="match status" value="1"/>
</dbReference>
<reference evidence="2 3" key="1">
    <citation type="journal article" date="2019" name="Sci. Rep.">
        <title>Comparative genomics of chytrid fungi reveal insights into the obligate biotrophic and pathogenic lifestyle of Synchytrium endobioticum.</title>
        <authorList>
            <person name="van de Vossenberg B.T.L.H."/>
            <person name="Warris S."/>
            <person name="Nguyen H.D.T."/>
            <person name="van Gent-Pelzer M.P.E."/>
            <person name="Joly D.L."/>
            <person name="van de Geest H.C."/>
            <person name="Bonants P.J.M."/>
            <person name="Smith D.S."/>
            <person name="Levesque C.A."/>
            <person name="van der Lee T.A.J."/>
        </authorList>
    </citation>
    <scope>NUCLEOTIDE SEQUENCE [LARGE SCALE GENOMIC DNA]</scope>
    <source>
        <strain evidence="2 3">LEV6574</strain>
    </source>
</reference>
<dbReference type="VEuPathDB" id="FungiDB:SeMB42_g04580"/>
<dbReference type="Proteomes" id="UP000320475">
    <property type="component" value="Unassembled WGS sequence"/>
</dbReference>
<dbReference type="EMBL" id="QEAM01000975">
    <property type="protein sequence ID" value="TPX32389.1"/>
    <property type="molecule type" value="Genomic_DNA"/>
</dbReference>
<dbReference type="InterPro" id="IPR031570">
    <property type="entry name" value="NBEA/BDCP_DUF4704"/>
</dbReference>
<gene>
    <name evidence="2" type="ORF">SeLEV6574_g08463</name>
</gene>
<evidence type="ECO:0000313" key="2">
    <source>
        <dbReference type="EMBL" id="TPX32389.1"/>
    </source>
</evidence>
<proteinExistence type="predicted"/>
<sequence>MVSNTIEKYIPPHLVRGYKLYRKAAVLVAQYKHLELHSTDAPPESIEKGPSSMLVDLVPADMKVITSAEPEPMVDTLNALVFEPRLWSVANVRTQNDLLHFLQRYVHGPKRRLCRTRFGVRHFVEWIDRFYAYGPSPPPAPDYRPPIAEMQQLRNIIRNICTDYLSQSATSDEVYKIMAPL</sequence>
<accession>A0A507BZV9</accession>
<comment type="caution">
    <text evidence="2">The sequence shown here is derived from an EMBL/GenBank/DDBJ whole genome shotgun (WGS) entry which is preliminary data.</text>
</comment>
<dbReference type="AlphaFoldDB" id="A0A507BZV9"/>